<reference evidence="1 2" key="1">
    <citation type="journal article" date="2015" name="Genome Announc.">
        <title>Expanding the biotechnology potential of lactobacilli through comparative genomics of 213 strains and associated genera.</title>
        <authorList>
            <person name="Sun Z."/>
            <person name="Harris H.M."/>
            <person name="McCann A."/>
            <person name="Guo C."/>
            <person name="Argimon S."/>
            <person name="Zhang W."/>
            <person name="Yang X."/>
            <person name="Jeffery I.B."/>
            <person name="Cooney J.C."/>
            <person name="Kagawa T.F."/>
            <person name="Liu W."/>
            <person name="Song Y."/>
            <person name="Salvetti E."/>
            <person name="Wrobel A."/>
            <person name="Rasinkangas P."/>
            <person name="Parkhill J."/>
            <person name="Rea M.C."/>
            <person name="O'Sullivan O."/>
            <person name="Ritari J."/>
            <person name="Douillard F.P."/>
            <person name="Paul Ross R."/>
            <person name="Yang R."/>
            <person name="Briner A.E."/>
            <person name="Felis G.E."/>
            <person name="de Vos W.M."/>
            <person name="Barrangou R."/>
            <person name="Klaenhammer T.R."/>
            <person name="Caufield P.W."/>
            <person name="Cui Y."/>
            <person name="Zhang H."/>
            <person name="O'Toole P.W."/>
        </authorList>
    </citation>
    <scope>NUCLEOTIDE SEQUENCE [LARGE SCALE GENOMIC DNA]</scope>
    <source>
        <strain evidence="1 2">DSM 6035</strain>
    </source>
</reference>
<evidence type="ECO:0000313" key="2">
    <source>
        <dbReference type="Proteomes" id="UP000051412"/>
    </source>
</evidence>
<comment type="caution">
    <text evidence="1">The sequence shown here is derived from an EMBL/GenBank/DDBJ whole genome shotgun (WGS) entry which is preliminary data.</text>
</comment>
<dbReference type="AlphaFoldDB" id="A0A0R1X430"/>
<dbReference type="OrthoDB" id="2323689at2"/>
<gene>
    <name evidence="1" type="ORF">FD32_GL001083</name>
</gene>
<keyword evidence="2" id="KW-1185">Reference proteome</keyword>
<organism evidence="1 2">
    <name type="scientific">Limosilactobacillus panis DSM 6035</name>
    <dbReference type="NCBI Taxonomy" id="1423782"/>
    <lineage>
        <taxon>Bacteria</taxon>
        <taxon>Bacillati</taxon>
        <taxon>Bacillota</taxon>
        <taxon>Bacilli</taxon>
        <taxon>Lactobacillales</taxon>
        <taxon>Lactobacillaceae</taxon>
        <taxon>Limosilactobacillus</taxon>
    </lineage>
</organism>
<sequence length="217" mass="25326">MEFKELLARLAAFFTTWNVKYVPANQVNRLQIQLIGTEVHYLFNGQILCSIEILENPKIKQILRINPGAAEQQILLSILGTTRSLVVDPRIKKVQNVAERQEIVILLLRLYHSLEKELVACYPSTRKKLDRDFFLNRFADTAEAAQYGIEVEKFRKYLYDRVRVQEEPAAWIERREKYILGMSVTELDLILKASIFLGNEEVLFSQAYDLVRQISLY</sequence>
<accession>A0A0R1X430</accession>
<dbReference type="PATRIC" id="fig|1423782.4.peg.1134"/>
<dbReference type="RefSeq" id="WP_047767031.1">
    <property type="nucleotide sequence ID" value="NZ_AZGM01000140.1"/>
</dbReference>
<name>A0A0R1X430_9LACO</name>
<evidence type="ECO:0000313" key="1">
    <source>
        <dbReference type="EMBL" id="KRM24960.1"/>
    </source>
</evidence>
<dbReference type="Proteomes" id="UP000051412">
    <property type="component" value="Unassembled WGS sequence"/>
</dbReference>
<protein>
    <submittedName>
        <fullName evidence="1">Uncharacterized protein</fullName>
    </submittedName>
</protein>
<proteinExistence type="predicted"/>
<dbReference type="EMBL" id="AZGM01000140">
    <property type="protein sequence ID" value="KRM24960.1"/>
    <property type="molecule type" value="Genomic_DNA"/>
</dbReference>